<dbReference type="Pfam" id="PF10115">
    <property type="entry name" value="HlyU"/>
    <property type="match status" value="1"/>
</dbReference>
<dbReference type="InterPro" id="IPR018772">
    <property type="entry name" value="Transcription_activator_HlyU"/>
</dbReference>
<sequence>MSFLKKLFGGTGGGGESAQAAEPVDYKGFAIYPEPIKEGGVFRVSARIEKNIDGELRSQRLVRADTVNVKDDAMQAGVTKSKQVIDEQGDRLFDGPNA</sequence>
<dbReference type="EMBL" id="PYGJ01000004">
    <property type="protein sequence ID" value="PSL20019.1"/>
    <property type="molecule type" value="Genomic_DNA"/>
</dbReference>
<dbReference type="AlphaFoldDB" id="A0A2P8FE71"/>
<evidence type="ECO:0000313" key="2">
    <source>
        <dbReference type="Proteomes" id="UP000240418"/>
    </source>
</evidence>
<dbReference type="Proteomes" id="UP000240418">
    <property type="component" value="Unassembled WGS sequence"/>
</dbReference>
<dbReference type="OrthoDB" id="9800971at2"/>
<comment type="caution">
    <text evidence="1">The sequence shown here is derived from an EMBL/GenBank/DDBJ whole genome shotgun (WGS) entry which is preliminary data.</text>
</comment>
<proteinExistence type="predicted"/>
<dbReference type="RefSeq" id="WP_106608040.1">
    <property type="nucleotide sequence ID" value="NZ_PYGJ01000004.1"/>
</dbReference>
<name>A0A2P8FE71_9RHOB</name>
<reference evidence="1 2" key="1">
    <citation type="submission" date="2018-03" db="EMBL/GenBank/DDBJ databases">
        <title>Genomic Encyclopedia of Archaeal and Bacterial Type Strains, Phase II (KMG-II): from individual species to whole genera.</title>
        <authorList>
            <person name="Goeker M."/>
        </authorList>
    </citation>
    <scope>NUCLEOTIDE SEQUENCE [LARGE SCALE GENOMIC DNA]</scope>
    <source>
        <strain evidence="1 2">DSM 100673</strain>
    </source>
</reference>
<keyword evidence="2" id="KW-1185">Reference proteome</keyword>
<gene>
    <name evidence="1" type="ORF">CLV88_10478</name>
</gene>
<protein>
    <recommendedName>
        <fullName evidence="3">Transcriptional activator HlyU</fullName>
    </recommendedName>
</protein>
<evidence type="ECO:0008006" key="3">
    <source>
        <dbReference type="Google" id="ProtNLM"/>
    </source>
</evidence>
<evidence type="ECO:0000313" key="1">
    <source>
        <dbReference type="EMBL" id="PSL20019.1"/>
    </source>
</evidence>
<accession>A0A2P8FE71</accession>
<organism evidence="1 2">
    <name type="scientific">Shimia abyssi</name>
    <dbReference type="NCBI Taxonomy" id="1662395"/>
    <lineage>
        <taxon>Bacteria</taxon>
        <taxon>Pseudomonadati</taxon>
        <taxon>Pseudomonadota</taxon>
        <taxon>Alphaproteobacteria</taxon>
        <taxon>Rhodobacterales</taxon>
        <taxon>Roseobacteraceae</taxon>
    </lineage>
</organism>